<dbReference type="Pfam" id="PF01103">
    <property type="entry name" value="Omp85"/>
    <property type="match status" value="1"/>
</dbReference>
<gene>
    <name evidence="4" type="ORF">GS399_06525</name>
</gene>
<comment type="subcellular location">
    <subcellularLocation>
        <location evidence="1">Membrane</location>
    </subcellularLocation>
</comment>
<evidence type="ECO:0000256" key="2">
    <source>
        <dbReference type="ARBA" id="ARBA00023136"/>
    </source>
</evidence>
<sequence>MNHFLRNAGLLACSFFIISTLKAQDSVKVRAHASYNDVSGFHKFFFGENYRKEWAAETTLPVIRISEIKGGLKALERGGGNQTKSLRLVDKKGQEWVLRSIEKFPEVLLPEAIRNTFAKDWVNDAMSAQHPYSALIVPVLADAEGIYHSNPIIGKVLPDSALGKFSADFENQLCLLEEREPIGKSDNSIKMLSSLREDNDNQVADEAFLRAIMLDLVMGDWDRHLDQWRWRDEKDGSGKLYMPVPRDRDQVFYVNQGIVPRSVSRRWFFPFMQGFKGEIENVNTQLWETRVLVTRVLNQISYEKWMSVTNDFISRIPDSVLERALKRLPESSYNIRHKELLANMQQRRNSFPAEMDKFYRFLNKIVDVELSDKNEKIVLTDTAERKLNVRIYKISKSGELEQQLFFKALDPEITREVRIFTAKGNDQVLVDNKTSPVKVRVVGGQGDKNYSAAASNRKVKVYDLKSNDHFTDPEHRFSKHLSNDSSNVSIVQTNRYNIPQPLVTGGYNKDDGLLLGLGIKYTYQGFRKVPYAGVQSFTAGHSFSTKAFRLRYSGEWLRAIGSADIVVQATAYAPNNTMNFYGRGNETPFDKSGDFVTYYRTRFNLYQVDPTIRWRHPGGISIESGLSFQYYHYNPGDNTGRFINSNADIGSYDSTTLDREKVHGGVTFNFTQDRRGNKLLPVSGIYMNFKAAAYKGLNSFSESFVRILPEFSFYQKISRDSVLVLANRTGGGITFGDATFYQSVFLGGQGNLLGYRQFRFAGEQMLYNNLELRLRFGQLANYILPGEIGMNAFYDIGRVWVKNEDSSKWHQGVGAGLYFAPARYLVAQFIEGYSTEGWYPYIRLSMRF</sequence>
<dbReference type="EMBL" id="WVHT01000002">
    <property type="protein sequence ID" value="MXV50622.1"/>
    <property type="molecule type" value="Genomic_DNA"/>
</dbReference>
<keyword evidence="2" id="KW-0472">Membrane</keyword>
<name>A0A7K1Y7R4_9SPHI</name>
<dbReference type="AlphaFoldDB" id="A0A7K1Y7R4"/>
<proteinExistence type="predicted"/>
<evidence type="ECO:0000256" key="1">
    <source>
        <dbReference type="ARBA" id="ARBA00004370"/>
    </source>
</evidence>
<dbReference type="InterPro" id="IPR000184">
    <property type="entry name" value="Bac_surfAg_D15"/>
</dbReference>
<protein>
    <submittedName>
        <fullName evidence="4">BamA/TamA family outer membrane protein</fullName>
    </submittedName>
</protein>
<feature type="domain" description="Bacterial surface antigen (D15)" evidence="3">
    <location>
        <begin position="654"/>
        <end position="817"/>
    </location>
</feature>
<comment type="caution">
    <text evidence="4">The sequence shown here is derived from an EMBL/GenBank/DDBJ whole genome shotgun (WGS) entry which is preliminary data.</text>
</comment>
<organism evidence="4 5">
    <name type="scientific">Hufsiella arboris</name>
    <dbReference type="NCBI Taxonomy" id="2695275"/>
    <lineage>
        <taxon>Bacteria</taxon>
        <taxon>Pseudomonadati</taxon>
        <taxon>Bacteroidota</taxon>
        <taxon>Sphingobacteriia</taxon>
        <taxon>Sphingobacteriales</taxon>
        <taxon>Sphingobacteriaceae</taxon>
        <taxon>Hufsiella</taxon>
    </lineage>
</organism>
<dbReference type="RefSeq" id="WP_160843782.1">
    <property type="nucleotide sequence ID" value="NZ_WVHT01000002.1"/>
</dbReference>
<reference evidence="4 5" key="1">
    <citation type="submission" date="2019-11" db="EMBL/GenBank/DDBJ databases">
        <title>Pedobacter sp. HMF7647 Genome sequencing and assembly.</title>
        <authorList>
            <person name="Kang H."/>
            <person name="Kim H."/>
            <person name="Joh K."/>
        </authorList>
    </citation>
    <scope>NUCLEOTIDE SEQUENCE [LARGE SCALE GENOMIC DNA]</scope>
    <source>
        <strain evidence="4 5">HMF7647</strain>
    </source>
</reference>
<dbReference type="Proteomes" id="UP000466586">
    <property type="component" value="Unassembled WGS sequence"/>
</dbReference>
<dbReference type="GO" id="GO:0019867">
    <property type="term" value="C:outer membrane"/>
    <property type="evidence" value="ECO:0007669"/>
    <property type="project" value="InterPro"/>
</dbReference>
<accession>A0A7K1Y7R4</accession>
<dbReference type="Gene3D" id="2.40.160.50">
    <property type="entry name" value="membrane protein fhac: a member of the omp85/tpsb transporter family"/>
    <property type="match status" value="1"/>
</dbReference>
<keyword evidence="5" id="KW-1185">Reference proteome</keyword>
<evidence type="ECO:0000313" key="5">
    <source>
        <dbReference type="Proteomes" id="UP000466586"/>
    </source>
</evidence>
<evidence type="ECO:0000313" key="4">
    <source>
        <dbReference type="EMBL" id="MXV50622.1"/>
    </source>
</evidence>
<evidence type="ECO:0000259" key="3">
    <source>
        <dbReference type="Pfam" id="PF01103"/>
    </source>
</evidence>